<dbReference type="InterPro" id="IPR029063">
    <property type="entry name" value="SAM-dependent_MTases_sf"/>
</dbReference>
<dbReference type="STRING" id="889378.Spiaf_1432"/>
<protein>
    <recommendedName>
        <fullName evidence="1">6-hydroxymethylpterin diphosphokinase MptE-like domain-containing protein</fullName>
    </recommendedName>
</protein>
<sequence>MDRSRFLVHGVSLHSAYNPQAQAERFITSQLSHPPRTVLLVGTGFGYLAQACLQCFPGVRVLCIPATPDLPRDGYAATEVQAANQDLAGFLHSRLHPQDLIGMQVLYWKPGCRILAARQPDYLQLLQHIIRQLQMELVTIGSLGRRHLRNSVRNAVQSQDQQLYLPQLPPVLAAPGPSLDLLLPELVRYRSRYCLVAVSSALIPLLQADLVPDLIITADAGHYAGILLSPLVRGHAAGVPVLAYPHAMIPTGVANPRYFFGDSRTLEAAFFPQALTADTPAAGTVTAAAVTVLHTLGSSRLLCAGLDLRSQGVRTHCANHNAIIHQLSSTDRLRPLESTSFLRADSGSAALQTYRDWFRQLVALDASRICGARGSSDVLPASGIAEYLADPGTTVPRIQLNSRKISRSAVRRTLQGFDQRIAEYVRSCGEAGRMAGGPDLDLLIHTSLPQLTACAAERGGIDAAAAAWNTVYQRLMEYLDA</sequence>
<evidence type="ECO:0000313" key="2">
    <source>
        <dbReference type="EMBL" id="AFG37495.1"/>
    </source>
</evidence>
<keyword evidence="3" id="KW-1185">Reference proteome</keyword>
<dbReference type="PANTHER" id="PTHR41786:SF1">
    <property type="entry name" value="6-HYDROXYMETHYLPTERIN DIPHOSPHOKINASE MPTE-LIKE DOMAIN-CONTAINING PROTEIN"/>
    <property type="match status" value="1"/>
</dbReference>
<organism evidence="2 3">
    <name type="scientific">Spirochaeta africana (strain ATCC 700263 / DSM 8902 / Z-7692)</name>
    <dbReference type="NCBI Taxonomy" id="889378"/>
    <lineage>
        <taxon>Bacteria</taxon>
        <taxon>Pseudomonadati</taxon>
        <taxon>Spirochaetota</taxon>
        <taxon>Spirochaetia</taxon>
        <taxon>Spirochaetales</taxon>
        <taxon>Spirochaetaceae</taxon>
        <taxon>Spirochaeta</taxon>
    </lineage>
</organism>
<feature type="domain" description="6-hydroxymethylpterin diphosphokinase MptE-like" evidence="1">
    <location>
        <begin position="167"/>
        <end position="309"/>
    </location>
</feature>
<dbReference type="KEGG" id="sfc:Spiaf_1432"/>
<dbReference type="EMBL" id="CP003282">
    <property type="protein sequence ID" value="AFG37495.1"/>
    <property type="molecule type" value="Genomic_DNA"/>
</dbReference>
<dbReference type="eggNOG" id="COG2604">
    <property type="taxonomic scope" value="Bacteria"/>
</dbReference>
<dbReference type="RefSeq" id="WP_014455479.1">
    <property type="nucleotide sequence ID" value="NC_017098.1"/>
</dbReference>
<dbReference type="AlphaFoldDB" id="H9UJ02"/>
<dbReference type="InterPro" id="IPR002826">
    <property type="entry name" value="MptE-like"/>
</dbReference>
<proteinExistence type="predicted"/>
<dbReference type="PANTHER" id="PTHR41786">
    <property type="entry name" value="MOTILITY ACCESSORY FACTOR MAF"/>
    <property type="match status" value="1"/>
</dbReference>
<evidence type="ECO:0000313" key="3">
    <source>
        <dbReference type="Proteomes" id="UP000007383"/>
    </source>
</evidence>
<dbReference type="HOGENOM" id="CLU_037954_1_0_12"/>
<dbReference type="Pfam" id="PF01973">
    <property type="entry name" value="MptE-like"/>
    <property type="match status" value="1"/>
</dbReference>
<evidence type="ECO:0000259" key="1">
    <source>
        <dbReference type="Pfam" id="PF01973"/>
    </source>
</evidence>
<reference evidence="3" key="1">
    <citation type="journal article" date="2013" name="Stand. Genomic Sci.">
        <title>Complete genome sequence of the halophilic bacterium Spirochaeta africana type strain (Z-7692(T)) from the alkaline Lake Magadi in the East African Rift.</title>
        <authorList>
            <person name="Liolos K."/>
            <person name="Abt B."/>
            <person name="Scheuner C."/>
            <person name="Teshima H."/>
            <person name="Held B."/>
            <person name="Lapidus A."/>
            <person name="Nolan M."/>
            <person name="Lucas S."/>
            <person name="Deshpande S."/>
            <person name="Cheng J.F."/>
            <person name="Tapia R."/>
            <person name="Goodwin L.A."/>
            <person name="Pitluck S."/>
            <person name="Pagani I."/>
            <person name="Ivanova N."/>
            <person name="Mavromatis K."/>
            <person name="Mikhailova N."/>
            <person name="Huntemann M."/>
            <person name="Pati A."/>
            <person name="Chen A."/>
            <person name="Palaniappan K."/>
            <person name="Land M."/>
            <person name="Rohde M."/>
            <person name="Tindall B.J."/>
            <person name="Detter J.C."/>
            <person name="Goker M."/>
            <person name="Bristow J."/>
            <person name="Eisen J.A."/>
            <person name="Markowitz V."/>
            <person name="Hugenholtz P."/>
            <person name="Woyke T."/>
            <person name="Klenk H.P."/>
            <person name="Kyrpides N.C."/>
        </authorList>
    </citation>
    <scope>NUCLEOTIDE SEQUENCE</scope>
    <source>
        <strain evidence="3">ATCC 700263 / DSM 8902 / Z-7692</strain>
    </source>
</reference>
<dbReference type="PATRIC" id="fig|889378.3.peg.1425"/>
<name>H9UJ02_SPIAZ</name>
<dbReference type="SUPFAM" id="SSF53335">
    <property type="entry name" value="S-adenosyl-L-methionine-dependent methyltransferases"/>
    <property type="match status" value="1"/>
</dbReference>
<dbReference type="Proteomes" id="UP000007383">
    <property type="component" value="Chromosome"/>
</dbReference>
<accession>H9UJ02</accession>
<gene>
    <name evidence="2" type="ordered locus">Spiaf_1432</name>
</gene>